<dbReference type="OrthoDB" id="7602492at2759"/>
<dbReference type="PANTHER" id="PTHR34141">
    <property type="match status" value="1"/>
</dbReference>
<dbReference type="STRING" id="94128.A0A2A3E0K5"/>
<keyword evidence="3" id="KW-1185">Reference proteome</keyword>
<dbReference type="PANTHER" id="PTHR34141:SF1">
    <property type="match status" value="1"/>
</dbReference>
<gene>
    <name evidence="2" type="ORF">APICC_07468</name>
</gene>
<proteinExistence type="predicted"/>
<protein>
    <submittedName>
        <fullName evidence="2">Uncharacterized protein</fullName>
    </submittedName>
</protein>
<evidence type="ECO:0000313" key="3">
    <source>
        <dbReference type="Proteomes" id="UP000242457"/>
    </source>
</evidence>
<name>A0A2A3E0K5_APICC</name>
<reference evidence="2 3" key="1">
    <citation type="submission" date="2014-07" db="EMBL/GenBank/DDBJ databases">
        <title>Genomic and transcriptomic analysis on Apis cerana provide comprehensive insights into honey bee biology.</title>
        <authorList>
            <person name="Diao Q."/>
            <person name="Sun L."/>
            <person name="Zheng H."/>
            <person name="Zheng H."/>
            <person name="Xu S."/>
            <person name="Wang S."/>
            <person name="Zeng Z."/>
            <person name="Hu F."/>
            <person name="Su S."/>
            <person name="Wu J."/>
        </authorList>
    </citation>
    <scope>NUCLEOTIDE SEQUENCE [LARGE SCALE GENOMIC DNA]</scope>
    <source>
        <tissue evidence="2">Pupae without intestine</tissue>
    </source>
</reference>
<organism evidence="2 3">
    <name type="scientific">Apis cerana cerana</name>
    <name type="common">Oriental honeybee</name>
    <dbReference type="NCBI Taxonomy" id="94128"/>
    <lineage>
        <taxon>Eukaryota</taxon>
        <taxon>Metazoa</taxon>
        <taxon>Ecdysozoa</taxon>
        <taxon>Arthropoda</taxon>
        <taxon>Hexapoda</taxon>
        <taxon>Insecta</taxon>
        <taxon>Pterygota</taxon>
        <taxon>Neoptera</taxon>
        <taxon>Endopterygota</taxon>
        <taxon>Hymenoptera</taxon>
        <taxon>Apocrita</taxon>
        <taxon>Aculeata</taxon>
        <taxon>Apoidea</taxon>
        <taxon>Anthophila</taxon>
        <taxon>Apidae</taxon>
        <taxon>Apis</taxon>
    </lineage>
</organism>
<feature type="region of interest" description="Disordered" evidence="1">
    <location>
        <begin position="145"/>
        <end position="199"/>
    </location>
</feature>
<sequence length="283" mass="32145">MFHKPWSLPVALLSAAYESSTGIPVSFFSIVPMYSESAQSHRRESTICQPPDLFRRGNIIYGYEHKIWVGGLATPYRCALHRPCLTVVGFELYDTKEESIGIPAGPREATNYNVKQKGLCVALCVPINHHSQELRFEQHQCYSEESDRDGKADTEASQQGRSAGDHNTGPNSDSECKVQDHAPFSSPRPDTSAASRPSPLLRANPYSEVMDPICRLPLLTLIYRLKALYLRDLLRIWVRRDTSTWLSPGFLRKENSFWIILGYPNEYSYEGPNGIWFRCRISE</sequence>
<dbReference type="AlphaFoldDB" id="A0A2A3E0K5"/>
<evidence type="ECO:0000313" key="2">
    <source>
        <dbReference type="EMBL" id="PBC25084.1"/>
    </source>
</evidence>
<dbReference type="Proteomes" id="UP000242457">
    <property type="component" value="Unassembled WGS sequence"/>
</dbReference>
<accession>A0A2A3E0K5</accession>
<evidence type="ECO:0000256" key="1">
    <source>
        <dbReference type="SAM" id="MobiDB-lite"/>
    </source>
</evidence>
<dbReference type="EMBL" id="KZ288528">
    <property type="protein sequence ID" value="PBC25084.1"/>
    <property type="molecule type" value="Genomic_DNA"/>
</dbReference>